<gene>
    <name evidence="1" type="ORF">BSU04_18040</name>
</gene>
<dbReference type="Proteomes" id="UP000214720">
    <property type="component" value="Unassembled WGS sequence"/>
</dbReference>
<evidence type="ECO:0000313" key="1">
    <source>
        <dbReference type="EMBL" id="OXC76911.1"/>
    </source>
</evidence>
<reference evidence="2" key="1">
    <citation type="submission" date="2017-01" db="EMBL/GenBank/DDBJ databases">
        <title>Genome Analysis of Deinococcus marmoris KOPRI26562.</title>
        <authorList>
            <person name="Kim J.H."/>
            <person name="Oh H.-M."/>
        </authorList>
    </citation>
    <scope>NUCLEOTIDE SEQUENCE [LARGE SCALE GENOMIC DNA]</scope>
    <source>
        <strain evidence="2">PAMC 26633</strain>
    </source>
</reference>
<evidence type="ECO:0000313" key="2">
    <source>
        <dbReference type="Proteomes" id="UP000214720"/>
    </source>
</evidence>
<dbReference type="AlphaFoldDB" id="A0A226X0D7"/>
<protein>
    <submittedName>
        <fullName evidence="1">Uncharacterized protein</fullName>
    </submittedName>
</protein>
<dbReference type="EMBL" id="MTHB01000110">
    <property type="protein sequence ID" value="OXC76911.1"/>
    <property type="molecule type" value="Genomic_DNA"/>
</dbReference>
<organism evidence="1 2">
    <name type="scientific">Caballeronia sordidicola</name>
    <name type="common">Burkholderia sordidicola</name>
    <dbReference type="NCBI Taxonomy" id="196367"/>
    <lineage>
        <taxon>Bacteria</taxon>
        <taxon>Pseudomonadati</taxon>
        <taxon>Pseudomonadota</taxon>
        <taxon>Betaproteobacteria</taxon>
        <taxon>Burkholderiales</taxon>
        <taxon>Burkholderiaceae</taxon>
        <taxon>Caballeronia</taxon>
    </lineage>
</organism>
<name>A0A226X0D7_CABSO</name>
<sequence>MFGRRATYLSRHSHYQKHAFLLKIVLPLNQLAIWRFIQIAVVRKINVTNPTREKISKRSTSAKSRGERDWIVDICFNLPGDAAQVCSCGWMR</sequence>
<accession>A0A226X0D7</accession>
<comment type="caution">
    <text evidence="1">The sequence shown here is derived from an EMBL/GenBank/DDBJ whole genome shotgun (WGS) entry which is preliminary data.</text>
</comment>
<proteinExistence type="predicted"/>